<name>X1VFI9_9ZZZZ</name>
<protein>
    <submittedName>
        <fullName evidence="1">Uncharacterized protein</fullName>
    </submittedName>
</protein>
<proteinExistence type="predicted"/>
<sequence>MKKALYIDDLILKIGEVMNKHDPSKRIKLIVDEWGTW</sequence>
<dbReference type="Gene3D" id="3.20.20.80">
    <property type="entry name" value="Glycosidases"/>
    <property type="match status" value="1"/>
</dbReference>
<reference evidence="1" key="1">
    <citation type="journal article" date="2014" name="Front. Microbiol.">
        <title>High frequency of phylogenetically diverse reductive dehalogenase-homologous genes in deep subseafloor sedimentary metagenomes.</title>
        <authorList>
            <person name="Kawai M."/>
            <person name="Futagami T."/>
            <person name="Toyoda A."/>
            <person name="Takaki Y."/>
            <person name="Nishi S."/>
            <person name="Hori S."/>
            <person name="Arai W."/>
            <person name="Tsubouchi T."/>
            <person name="Morono Y."/>
            <person name="Uchiyama I."/>
            <person name="Ito T."/>
            <person name="Fujiyama A."/>
            <person name="Inagaki F."/>
            <person name="Takami H."/>
        </authorList>
    </citation>
    <scope>NUCLEOTIDE SEQUENCE</scope>
    <source>
        <strain evidence="1">Expedition CK06-06</strain>
    </source>
</reference>
<feature type="non-terminal residue" evidence="1">
    <location>
        <position position="37"/>
    </location>
</feature>
<accession>X1VFI9</accession>
<organism evidence="1">
    <name type="scientific">marine sediment metagenome</name>
    <dbReference type="NCBI Taxonomy" id="412755"/>
    <lineage>
        <taxon>unclassified sequences</taxon>
        <taxon>metagenomes</taxon>
        <taxon>ecological metagenomes</taxon>
    </lineage>
</organism>
<gene>
    <name evidence="1" type="ORF">S12H4_63237</name>
</gene>
<evidence type="ECO:0000313" key="1">
    <source>
        <dbReference type="EMBL" id="GAJ16762.1"/>
    </source>
</evidence>
<dbReference type="EMBL" id="BARW01042882">
    <property type="protein sequence ID" value="GAJ16762.1"/>
    <property type="molecule type" value="Genomic_DNA"/>
</dbReference>
<dbReference type="AlphaFoldDB" id="X1VFI9"/>
<comment type="caution">
    <text evidence="1">The sequence shown here is derived from an EMBL/GenBank/DDBJ whole genome shotgun (WGS) entry which is preliminary data.</text>
</comment>